<proteinExistence type="predicted"/>
<dbReference type="Proteomes" id="UP001050975">
    <property type="component" value="Unassembled WGS sequence"/>
</dbReference>
<gene>
    <name evidence="1" type="ORF">MiSe_31440</name>
</gene>
<evidence type="ECO:0000313" key="2">
    <source>
        <dbReference type="Proteomes" id="UP001050975"/>
    </source>
</evidence>
<keyword evidence="2" id="KW-1185">Reference proteome</keyword>
<evidence type="ECO:0000313" key="1">
    <source>
        <dbReference type="EMBL" id="GET38386.1"/>
    </source>
</evidence>
<reference evidence="1" key="1">
    <citation type="submission" date="2019-10" db="EMBL/GenBank/DDBJ databases">
        <title>Draft genome sequece of Microseira wollei NIES-4236.</title>
        <authorList>
            <person name="Yamaguchi H."/>
            <person name="Suzuki S."/>
            <person name="Kawachi M."/>
        </authorList>
    </citation>
    <scope>NUCLEOTIDE SEQUENCE</scope>
    <source>
        <strain evidence="1">NIES-4236</strain>
    </source>
</reference>
<sequence>MDFQLLIYLKAAFGGYHHSTNGRLGEPGRQILNCQGYVHSFAFKALTHARPKTVMRQSRDCKPTIFRIAKVFLRKS</sequence>
<dbReference type="AlphaFoldDB" id="A0AAV3XAL1"/>
<accession>A0AAV3XAL1</accession>
<name>A0AAV3XAL1_9CYAN</name>
<protein>
    <recommendedName>
        <fullName evidence="3">Transposase</fullName>
    </recommendedName>
</protein>
<comment type="caution">
    <text evidence="1">The sequence shown here is derived from an EMBL/GenBank/DDBJ whole genome shotgun (WGS) entry which is preliminary data.</text>
</comment>
<dbReference type="EMBL" id="BLAY01000044">
    <property type="protein sequence ID" value="GET38386.1"/>
    <property type="molecule type" value="Genomic_DNA"/>
</dbReference>
<organism evidence="1 2">
    <name type="scientific">Microseira wollei NIES-4236</name>
    <dbReference type="NCBI Taxonomy" id="2530354"/>
    <lineage>
        <taxon>Bacteria</taxon>
        <taxon>Bacillati</taxon>
        <taxon>Cyanobacteriota</taxon>
        <taxon>Cyanophyceae</taxon>
        <taxon>Oscillatoriophycideae</taxon>
        <taxon>Aerosakkonematales</taxon>
        <taxon>Aerosakkonemataceae</taxon>
        <taxon>Microseira</taxon>
    </lineage>
</organism>
<evidence type="ECO:0008006" key="3">
    <source>
        <dbReference type="Google" id="ProtNLM"/>
    </source>
</evidence>